<feature type="binding site" evidence="5">
    <location>
        <position position="158"/>
    </location>
    <ligand>
        <name>(S)-malate</name>
        <dbReference type="ChEBI" id="CHEBI:15589"/>
    </ligand>
</feature>
<keyword evidence="7" id="KW-0560">Oxidoreductase</keyword>
<dbReference type="InterPro" id="IPR037062">
    <property type="entry name" value="Malic_N_dom_sf"/>
</dbReference>
<dbReference type="InterPro" id="IPR012302">
    <property type="entry name" value="Malic_NAD-bd"/>
</dbReference>
<evidence type="ECO:0000256" key="2">
    <source>
        <dbReference type="ARBA" id="ARBA00008785"/>
    </source>
</evidence>
<dbReference type="SUPFAM" id="SSF51735">
    <property type="entry name" value="NAD(P)-binding Rossmann-fold domains"/>
    <property type="match status" value="1"/>
</dbReference>
<evidence type="ECO:0000256" key="7">
    <source>
        <dbReference type="RuleBase" id="RU003426"/>
    </source>
</evidence>
<dbReference type="Gene3D" id="3.40.50.10380">
    <property type="entry name" value="Malic enzyme, N-terminal domain"/>
    <property type="match status" value="1"/>
</dbReference>
<comment type="cofactor">
    <cofactor evidence="1">
        <name>Mn(2+)</name>
        <dbReference type="ChEBI" id="CHEBI:29035"/>
    </cofactor>
</comment>
<comment type="similarity">
    <text evidence="2 7">Belongs to the malic enzymes family.</text>
</comment>
<evidence type="ECO:0000259" key="8">
    <source>
        <dbReference type="SMART" id="SM00919"/>
    </source>
</evidence>
<evidence type="ECO:0000259" key="9">
    <source>
        <dbReference type="SMART" id="SM01274"/>
    </source>
</evidence>
<dbReference type="SUPFAM" id="SSF53223">
    <property type="entry name" value="Aminoacid dehydrogenase-like, N-terminal domain"/>
    <property type="match status" value="1"/>
</dbReference>
<accession>A0A915HLV8</accession>
<evidence type="ECO:0000256" key="4">
    <source>
        <dbReference type="PIRSR" id="PIRSR000106-1"/>
    </source>
</evidence>
<dbReference type="SMART" id="SM00919">
    <property type="entry name" value="Malic_M"/>
    <property type="match status" value="1"/>
</dbReference>
<dbReference type="NCBIfam" id="NF010052">
    <property type="entry name" value="PRK13529.1"/>
    <property type="match status" value="1"/>
</dbReference>
<dbReference type="InterPro" id="IPR001891">
    <property type="entry name" value="Malic_OxRdtase"/>
</dbReference>
<feature type="domain" description="Malic enzyme NAD-binding" evidence="8">
    <location>
        <begin position="273"/>
        <end position="428"/>
    </location>
</feature>
<dbReference type="GO" id="GO:0046872">
    <property type="term" value="F:metal ion binding"/>
    <property type="evidence" value="ECO:0007669"/>
    <property type="project" value="UniProtKB-KW"/>
</dbReference>
<feature type="active site" description="Proton acceptor" evidence="4">
    <location>
        <position position="176"/>
    </location>
</feature>
<dbReference type="InterPro" id="IPR015884">
    <property type="entry name" value="Malic_enzyme_CS"/>
</dbReference>
<feature type="domain" description="Malic enzyme N-terminal" evidence="9">
    <location>
        <begin position="80"/>
        <end position="263"/>
    </location>
</feature>
<dbReference type="PROSITE" id="PS00331">
    <property type="entry name" value="MALIC_ENZYMES"/>
    <property type="match status" value="1"/>
</dbReference>
<sequence>MEAPELSSSNTINSRGMDLIRDPHLNKGTGFSLRERQLLNLHGLLPPAFMSQETQARRVMKNLRNAPNDLSRYVQMNSLQDRNERLFYRVLMENIEELLPIVYTPTVGLACQNYGFIFRKPKGLYITIHDNTVERIYNILCNWPESIIKAIVVSDGERILGLGDLGASGMGIPVGKMSLYVSLARVHPRWCLPIMLDVGTNNKNFLNDPFYIGLKQKRVRGVEYDYFLDNFMKAVTRRFGQTTLVQFEDFANHNAFRLLDRYKNEYCTFNDDIQGTASVALSGLFGACKISGMALTDQKILFFGAGEAATGIAMLTCKALQKAGLSEEEAKNKIYMIDINGLLVESRSDLDHHRKMFAKNLEPMRNLIEIIEAIKPTCLIGASSVAGAFNEQVLRLMSKLNKRPIIFALSNPTSRAECTAVQAYQFSD</sequence>
<evidence type="ECO:0000256" key="6">
    <source>
        <dbReference type="PIRSR" id="PIRSR000106-3"/>
    </source>
</evidence>
<dbReference type="PRINTS" id="PR00072">
    <property type="entry name" value="MALOXRDTASE"/>
</dbReference>
<evidence type="ECO:0000313" key="11">
    <source>
        <dbReference type="WBParaSite" id="nRc.2.0.1.t02327-RA"/>
    </source>
</evidence>
<dbReference type="AlphaFoldDB" id="A0A915HLV8"/>
<feature type="binding site" evidence="6">
    <location>
        <position position="248"/>
    </location>
    <ligand>
        <name>a divalent metal cation</name>
        <dbReference type="ChEBI" id="CHEBI:60240"/>
    </ligand>
</feature>
<feature type="binding site" evidence="6">
    <location>
        <position position="272"/>
    </location>
    <ligand>
        <name>a divalent metal cation</name>
        <dbReference type="ChEBI" id="CHEBI:60240"/>
    </ligand>
</feature>
<dbReference type="Gene3D" id="3.40.50.720">
    <property type="entry name" value="NAD(P)-binding Rossmann-like Domain"/>
    <property type="match status" value="1"/>
</dbReference>
<dbReference type="PANTHER" id="PTHR23406">
    <property type="entry name" value="MALIC ENZYME-RELATED"/>
    <property type="match status" value="1"/>
</dbReference>
<dbReference type="InterPro" id="IPR046346">
    <property type="entry name" value="Aminoacid_DH-like_N_sf"/>
</dbReference>
<feature type="active site" description="Proton donor" evidence="4">
    <location>
        <position position="103"/>
    </location>
</feature>
<dbReference type="GO" id="GO:0006108">
    <property type="term" value="P:malate metabolic process"/>
    <property type="evidence" value="ECO:0007669"/>
    <property type="project" value="TreeGrafter"/>
</dbReference>
<comment type="cofactor">
    <cofactor evidence="6">
        <name>Mg(2+)</name>
        <dbReference type="ChEBI" id="CHEBI:18420"/>
    </cofactor>
    <cofactor evidence="6">
        <name>Mn(2+)</name>
        <dbReference type="ChEBI" id="CHEBI:29035"/>
    </cofactor>
    <text evidence="6">Divalent metal cations. Prefers magnesium or manganese.</text>
</comment>
<feature type="binding site" evidence="5">
    <location>
        <position position="411"/>
    </location>
    <ligand>
        <name>(S)-malate</name>
        <dbReference type="ChEBI" id="CHEBI:15589"/>
    </ligand>
</feature>
<dbReference type="PIRSF" id="PIRSF000106">
    <property type="entry name" value="ME"/>
    <property type="match status" value="1"/>
</dbReference>
<feature type="binding site" evidence="6">
    <location>
        <position position="249"/>
    </location>
    <ligand>
        <name>a divalent metal cation</name>
        <dbReference type="ChEBI" id="CHEBI:60240"/>
    </ligand>
</feature>
<protein>
    <recommendedName>
        <fullName evidence="7">Malic enzyme</fullName>
    </recommendedName>
</protein>
<dbReference type="Proteomes" id="UP000887565">
    <property type="component" value="Unplaced"/>
</dbReference>
<dbReference type="InterPro" id="IPR036291">
    <property type="entry name" value="NAD(P)-bd_dom_sf"/>
</dbReference>
<dbReference type="GO" id="GO:0005739">
    <property type="term" value="C:mitochondrion"/>
    <property type="evidence" value="ECO:0007669"/>
    <property type="project" value="TreeGrafter"/>
</dbReference>
<dbReference type="GO" id="GO:0004473">
    <property type="term" value="F:malate dehydrogenase (decarboxylating) (NADP+) activity"/>
    <property type="evidence" value="ECO:0007669"/>
    <property type="project" value="TreeGrafter"/>
</dbReference>
<reference evidence="11" key="1">
    <citation type="submission" date="2022-11" db="UniProtKB">
        <authorList>
            <consortium name="WormBaseParasite"/>
        </authorList>
    </citation>
    <scope>IDENTIFICATION</scope>
</reference>
<keyword evidence="3 6" id="KW-0479">Metal-binding</keyword>
<dbReference type="InterPro" id="IPR012301">
    <property type="entry name" value="Malic_N_dom"/>
</dbReference>
<evidence type="ECO:0000256" key="1">
    <source>
        <dbReference type="ARBA" id="ARBA00001936"/>
    </source>
</evidence>
<dbReference type="OMA" id="YSWSEGR"/>
<evidence type="ECO:0000256" key="3">
    <source>
        <dbReference type="ARBA" id="ARBA00022723"/>
    </source>
</evidence>
<dbReference type="Pfam" id="PF00390">
    <property type="entry name" value="malic"/>
    <property type="match status" value="1"/>
</dbReference>
<name>A0A915HLV8_ROMCU</name>
<evidence type="ECO:0000256" key="5">
    <source>
        <dbReference type="PIRSR" id="PIRSR000106-2"/>
    </source>
</evidence>
<dbReference type="GO" id="GO:0051287">
    <property type="term" value="F:NAD binding"/>
    <property type="evidence" value="ECO:0007669"/>
    <property type="project" value="InterPro"/>
</dbReference>
<evidence type="ECO:0000313" key="10">
    <source>
        <dbReference type="Proteomes" id="UP000887565"/>
    </source>
</evidence>
<dbReference type="Pfam" id="PF03949">
    <property type="entry name" value="Malic_M"/>
    <property type="match status" value="1"/>
</dbReference>
<dbReference type="WBParaSite" id="nRc.2.0.1.t02327-RA">
    <property type="protein sequence ID" value="nRc.2.0.1.t02327-RA"/>
    <property type="gene ID" value="nRc.2.0.1.g02327"/>
</dbReference>
<proteinExistence type="inferred from homology"/>
<dbReference type="PANTHER" id="PTHR23406:SF90">
    <property type="entry name" value="MALIC ENZYME-RELATED"/>
    <property type="match status" value="1"/>
</dbReference>
<organism evidence="10 11">
    <name type="scientific">Romanomermis culicivorax</name>
    <name type="common">Nematode worm</name>
    <dbReference type="NCBI Taxonomy" id="13658"/>
    <lineage>
        <taxon>Eukaryota</taxon>
        <taxon>Metazoa</taxon>
        <taxon>Ecdysozoa</taxon>
        <taxon>Nematoda</taxon>
        <taxon>Enoplea</taxon>
        <taxon>Dorylaimia</taxon>
        <taxon>Mermithida</taxon>
        <taxon>Mermithoidea</taxon>
        <taxon>Mermithidae</taxon>
        <taxon>Romanomermis</taxon>
    </lineage>
</organism>
<dbReference type="FunFam" id="3.40.50.10380:FF:000004">
    <property type="entry name" value="Malic enzyme"/>
    <property type="match status" value="1"/>
</dbReference>
<keyword evidence="10" id="KW-1185">Reference proteome</keyword>
<dbReference type="SMART" id="SM01274">
    <property type="entry name" value="malic"/>
    <property type="match status" value="1"/>
</dbReference>